<dbReference type="Proteomes" id="UP000016934">
    <property type="component" value="Unassembled WGS sequence"/>
</dbReference>
<proteinExistence type="predicted"/>
<dbReference type="PANTHER" id="PTHR24148">
    <property type="entry name" value="ANKYRIN REPEAT DOMAIN-CONTAINING PROTEIN 39 HOMOLOG-RELATED"/>
    <property type="match status" value="1"/>
</dbReference>
<dbReference type="InterPro" id="IPR052895">
    <property type="entry name" value="HetReg/Transcr_Mod"/>
</dbReference>
<name>M2SMQ0_COCSN</name>
<organism evidence="3 4">
    <name type="scientific">Cochliobolus sativus (strain ND90Pr / ATCC 201652)</name>
    <name type="common">Common root rot and spot blotch fungus</name>
    <name type="synonym">Bipolaris sorokiniana</name>
    <dbReference type="NCBI Taxonomy" id="665912"/>
    <lineage>
        <taxon>Eukaryota</taxon>
        <taxon>Fungi</taxon>
        <taxon>Dikarya</taxon>
        <taxon>Ascomycota</taxon>
        <taxon>Pezizomycotina</taxon>
        <taxon>Dothideomycetes</taxon>
        <taxon>Pleosporomycetidae</taxon>
        <taxon>Pleosporales</taxon>
        <taxon>Pleosporineae</taxon>
        <taxon>Pleosporaceae</taxon>
        <taxon>Bipolaris</taxon>
    </lineage>
</organism>
<dbReference type="HOGENOM" id="CLU_004184_3_5_1"/>
<dbReference type="eggNOG" id="KOG0502">
    <property type="taxonomic scope" value="Eukaryota"/>
</dbReference>
<dbReference type="GeneID" id="19138052"/>
<dbReference type="Pfam" id="PF12796">
    <property type="entry name" value="Ank_2"/>
    <property type="match status" value="2"/>
</dbReference>
<evidence type="ECO:0000313" key="4">
    <source>
        <dbReference type="Proteomes" id="UP000016934"/>
    </source>
</evidence>
<feature type="repeat" description="ANK" evidence="1">
    <location>
        <begin position="607"/>
        <end position="639"/>
    </location>
</feature>
<dbReference type="InterPro" id="IPR010730">
    <property type="entry name" value="HET"/>
</dbReference>
<dbReference type="SUPFAM" id="SSF48403">
    <property type="entry name" value="Ankyrin repeat"/>
    <property type="match status" value="1"/>
</dbReference>
<sequence length="783" mass="85872">MATPIPALEKYQYTSLRPGSSTFRLLKLLKYQSPEIECELFPQSLSKNENVSYEALSYVWGSTELVECIILNRKRHWITDNLYSALQYLRLHDRDRYLWIDAICINQADKEEQGWQVQQMGKIFGLAEEVLFWLGKATVEITGLMDALNQHPRTGAGCQLGQLTLDDNRWDNYRTGLRQLLGRQWFTRVWILQEVANARKATVRCGTRSIPAEIFACAPSVIGEEPEPHCQPILEIMPGPSRSGSWWGQKRDLCTLLRRFPASRATDERDKIYALLGMSSDPSDTQSIDIDYKKPTHQVIHQAVTHLLHSTSLSVHEILNLMYYFETLETTCFVLPFGQEEATEIIFPHLRSGNVLNVPLMPEEPIFMSQGIPVVDDPALLMFEKRLDRNFKEDDETCHSQVVRLVLGGQTNEFQEQEKYDKGLRVISWGSPEHRVKIVVIHDRKKAILRAALQGCAHIVKHLLHLKVGNEGEKLEKEVLREAIDEGHALAVQTILHQITHVHAQEGKYGNALQVASAGGHKAIVKLLLDAGADANAQGGYYSNALQAALYQGHEAIIELLINAGANANAQGGEFGNALQAASAYSKEAVVKLLLDAGANANAQGGKYGNALQAASAAGKEAVVKLLLDAGADVNAQGGEYGNALQAALAAGKEAIVKLLLNAGAEVNAQGGYYGNALQMASYLGNEVIVKLLLNAGAEVNAQGGYYGNALQAASAYSKEAVVKLLLNAGAEVNALSGKYGNALQAASRMHREAVVKMLRAKGAKSFRRRDICAGDDGLYISG</sequence>
<feature type="domain" description="Heterokaryon incompatibility" evidence="2">
    <location>
        <begin position="53"/>
        <end position="194"/>
    </location>
</feature>
<dbReference type="Gene3D" id="1.25.40.20">
    <property type="entry name" value="Ankyrin repeat-containing domain"/>
    <property type="match status" value="1"/>
</dbReference>
<keyword evidence="1" id="KW-0040">ANK repeat</keyword>
<feature type="repeat" description="ANK" evidence="1">
    <location>
        <begin position="640"/>
        <end position="672"/>
    </location>
</feature>
<protein>
    <recommendedName>
        <fullName evidence="2">Heterokaryon incompatibility domain-containing protein</fullName>
    </recommendedName>
</protein>
<dbReference type="InterPro" id="IPR002110">
    <property type="entry name" value="Ankyrin_rpt"/>
</dbReference>
<reference evidence="4" key="2">
    <citation type="journal article" date="2013" name="PLoS Genet.">
        <title>Comparative genome structure, secondary metabolite, and effector coding capacity across Cochliobolus pathogens.</title>
        <authorList>
            <person name="Condon B.J."/>
            <person name="Leng Y."/>
            <person name="Wu D."/>
            <person name="Bushley K.E."/>
            <person name="Ohm R.A."/>
            <person name="Otillar R."/>
            <person name="Martin J."/>
            <person name="Schackwitz W."/>
            <person name="Grimwood J."/>
            <person name="MohdZainudin N."/>
            <person name="Xue C."/>
            <person name="Wang R."/>
            <person name="Manning V.A."/>
            <person name="Dhillon B."/>
            <person name="Tu Z.J."/>
            <person name="Steffenson B.J."/>
            <person name="Salamov A."/>
            <person name="Sun H."/>
            <person name="Lowry S."/>
            <person name="LaButti K."/>
            <person name="Han J."/>
            <person name="Copeland A."/>
            <person name="Lindquist E."/>
            <person name="Barry K."/>
            <person name="Schmutz J."/>
            <person name="Baker S.E."/>
            <person name="Ciuffetti L.M."/>
            <person name="Grigoriev I.V."/>
            <person name="Zhong S."/>
            <person name="Turgeon B.G."/>
        </authorList>
    </citation>
    <scope>NUCLEOTIDE SEQUENCE [LARGE SCALE GENOMIC DNA]</scope>
    <source>
        <strain evidence="4">ND90Pr / ATCC 201652</strain>
    </source>
</reference>
<dbReference type="PROSITE" id="PS50297">
    <property type="entry name" value="ANK_REP_REGION"/>
    <property type="match status" value="2"/>
</dbReference>
<dbReference type="PANTHER" id="PTHR24148:SF73">
    <property type="entry name" value="HET DOMAIN PROTEIN (AFU_ORTHOLOGUE AFUA_8G01020)"/>
    <property type="match status" value="1"/>
</dbReference>
<dbReference type="EMBL" id="KB445656">
    <property type="protein sequence ID" value="EMD58421.1"/>
    <property type="molecule type" value="Genomic_DNA"/>
</dbReference>
<evidence type="ECO:0000259" key="2">
    <source>
        <dbReference type="Pfam" id="PF06985"/>
    </source>
</evidence>
<reference evidence="3 4" key="1">
    <citation type="journal article" date="2012" name="PLoS Pathog.">
        <title>Diverse lifestyles and strategies of plant pathogenesis encoded in the genomes of eighteen Dothideomycetes fungi.</title>
        <authorList>
            <person name="Ohm R.A."/>
            <person name="Feau N."/>
            <person name="Henrissat B."/>
            <person name="Schoch C.L."/>
            <person name="Horwitz B.A."/>
            <person name="Barry K.W."/>
            <person name="Condon B.J."/>
            <person name="Copeland A.C."/>
            <person name="Dhillon B."/>
            <person name="Glaser F."/>
            <person name="Hesse C.N."/>
            <person name="Kosti I."/>
            <person name="LaButti K."/>
            <person name="Lindquist E.A."/>
            <person name="Lucas S."/>
            <person name="Salamov A.A."/>
            <person name="Bradshaw R.E."/>
            <person name="Ciuffetti L."/>
            <person name="Hamelin R.C."/>
            <person name="Kema G.H.J."/>
            <person name="Lawrence C."/>
            <person name="Scott J.A."/>
            <person name="Spatafora J.W."/>
            <person name="Turgeon B.G."/>
            <person name="de Wit P.J.G.M."/>
            <person name="Zhong S."/>
            <person name="Goodwin S.B."/>
            <person name="Grigoriev I.V."/>
        </authorList>
    </citation>
    <scope>NUCLEOTIDE SEQUENCE [LARGE SCALE GENOMIC DNA]</scope>
    <source>
        <strain evidence="4">ND90Pr / ATCC 201652</strain>
    </source>
</reference>
<dbReference type="SMART" id="SM00248">
    <property type="entry name" value="ANK"/>
    <property type="match status" value="8"/>
</dbReference>
<dbReference type="RefSeq" id="XP_007705876.1">
    <property type="nucleotide sequence ID" value="XM_007707686.1"/>
</dbReference>
<dbReference type="OrthoDB" id="194358at2759"/>
<feature type="repeat" description="ANK" evidence="1">
    <location>
        <begin position="541"/>
        <end position="573"/>
    </location>
</feature>
<dbReference type="KEGG" id="bsc:COCSADRAFT_350835"/>
<dbReference type="AlphaFoldDB" id="M2SMQ0"/>
<dbReference type="Pfam" id="PF06985">
    <property type="entry name" value="HET"/>
    <property type="match status" value="1"/>
</dbReference>
<dbReference type="InterPro" id="IPR036770">
    <property type="entry name" value="Ankyrin_rpt-contain_sf"/>
</dbReference>
<dbReference type="PROSITE" id="PS50088">
    <property type="entry name" value="ANK_REPEAT"/>
    <property type="match status" value="5"/>
</dbReference>
<feature type="repeat" description="ANK" evidence="1">
    <location>
        <begin position="673"/>
        <end position="705"/>
    </location>
</feature>
<accession>M2SMQ0</accession>
<feature type="repeat" description="ANK" evidence="1">
    <location>
        <begin position="508"/>
        <end position="540"/>
    </location>
</feature>
<gene>
    <name evidence="3" type="ORF">COCSADRAFT_350835</name>
</gene>
<evidence type="ECO:0000313" key="3">
    <source>
        <dbReference type="EMBL" id="EMD58421.1"/>
    </source>
</evidence>
<evidence type="ECO:0000256" key="1">
    <source>
        <dbReference type="PROSITE-ProRule" id="PRU00023"/>
    </source>
</evidence>
<keyword evidence="4" id="KW-1185">Reference proteome</keyword>